<evidence type="ECO:0000313" key="1">
    <source>
        <dbReference type="EMBL" id="KDS50924.1"/>
    </source>
</evidence>
<accession>A0A078S059</accession>
<gene>
    <name evidence="1" type="ORF">M094_0822</name>
</gene>
<evidence type="ECO:0000313" key="2">
    <source>
        <dbReference type="Proteomes" id="UP000028013"/>
    </source>
</evidence>
<protein>
    <submittedName>
        <fullName evidence="1">Uncharacterized protein</fullName>
    </submittedName>
</protein>
<dbReference type="EMBL" id="JNHN01000172">
    <property type="protein sequence ID" value="KDS50924.1"/>
    <property type="molecule type" value="Genomic_DNA"/>
</dbReference>
<proteinExistence type="predicted"/>
<comment type="caution">
    <text evidence="1">The sequence shown here is derived from an EMBL/GenBank/DDBJ whole genome shotgun (WGS) entry which is preliminary data.</text>
</comment>
<sequence length="50" mass="6084">MQNKMNEFIFYAEVQPIFAFWAKIVQTYEISATFATRKTPKRQQNGYYKR</sequence>
<dbReference type="PATRIC" id="fig|1339349.3.peg.2057"/>
<organism evidence="1 2">
    <name type="scientific">Bacteroides uniformis str. 3978 T3 ii</name>
    <dbReference type="NCBI Taxonomy" id="1339349"/>
    <lineage>
        <taxon>Bacteria</taxon>
        <taxon>Pseudomonadati</taxon>
        <taxon>Bacteroidota</taxon>
        <taxon>Bacteroidia</taxon>
        <taxon>Bacteroidales</taxon>
        <taxon>Bacteroidaceae</taxon>
        <taxon>Bacteroides</taxon>
    </lineage>
</organism>
<dbReference type="Proteomes" id="UP000028013">
    <property type="component" value="Unassembled WGS sequence"/>
</dbReference>
<dbReference type="AlphaFoldDB" id="A0A078S059"/>
<name>A0A078S059_BACUN</name>
<reference evidence="1 2" key="1">
    <citation type="submission" date="2014-04" db="EMBL/GenBank/DDBJ databases">
        <authorList>
            <person name="Sears C."/>
            <person name="Carroll K."/>
            <person name="Sack B.R."/>
            <person name="Qadri F."/>
            <person name="Myers L.L."/>
            <person name="Chung G.-T."/>
            <person name="Escheverria P."/>
            <person name="Fraser C.M."/>
            <person name="Sadzewicz L."/>
            <person name="Shefchek K.A."/>
            <person name="Tallon L."/>
            <person name="Das S.P."/>
            <person name="Daugherty S."/>
            <person name="Mongodin E.F."/>
        </authorList>
    </citation>
    <scope>NUCLEOTIDE SEQUENCE [LARGE SCALE GENOMIC DNA]</scope>
    <source>
        <strain evidence="1 2">3978 T3 ii</strain>
    </source>
</reference>